<keyword evidence="10 15" id="KW-0949">S-adenosyl-L-methionine</keyword>
<dbReference type="AlphaFoldDB" id="A0A7W8HHX2"/>
<keyword evidence="11 15" id="KW-0819">tRNA processing</keyword>
<dbReference type="NCBIfam" id="NF000648">
    <property type="entry name" value="PRK00026.1"/>
    <property type="match status" value="1"/>
</dbReference>
<evidence type="ECO:0000256" key="3">
    <source>
        <dbReference type="ARBA" id="ARBA00007630"/>
    </source>
</evidence>
<keyword evidence="7 15" id="KW-0963">Cytoplasm</keyword>
<evidence type="ECO:0000313" key="20">
    <source>
        <dbReference type="Proteomes" id="UP000532440"/>
    </source>
</evidence>
<evidence type="ECO:0000256" key="11">
    <source>
        <dbReference type="ARBA" id="ARBA00022694"/>
    </source>
</evidence>
<evidence type="ECO:0000256" key="12">
    <source>
        <dbReference type="ARBA" id="ARBA00029736"/>
    </source>
</evidence>
<dbReference type="FunFam" id="1.10.1270.20:FF:000001">
    <property type="entry name" value="tRNA (guanine-N(1)-)-methyltransferase"/>
    <property type="match status" value="1"/>
</dbReference>
<dbReference type="HAMAP" id="MF_00605">
    <property type="entry name" value="TrmD"/>
    <property type="match status" value="1"/>
</dbReference>
<comment type="caution">
    <text evidence="19">The sequence shown here is derived from an EMBL/GenBank/DDBJ whole genome shotgun (WGS) entry which is preliminary data.</text>
</comment>
<dbReference type="Gene3D" id="3.40.1280.10">
    <property type="match status" value="1"/>
</dbReference>
<dbReference type="FunFam" id="3.40.1280.10:FF:000001">
    <property type="entry name" value="tRNA (guanine-N(1)-)-methyltransferase"/>
    <property type="match status" value="1"/>
</dbReference>
<keyword evidence="20" id="KW-1185">Reference proteome</keyword>
<feature type="binding site" evidence="15 16">
    <location>
        <begin position="135"/>
        <end position="140"/>
    </location>
    <ligand>
        <name>S-adenosyl-L-methionine</name>
        <dbReference type="ChEBI" id="CHEBI:59789"/>
    </ligand>
</feature>
<evidence type="ECO:0000256" key="7">
    <source>
        <dbReference type="ARBA" id="ARBA00022490"/>
    </source>
</evidence>
<dbReference type="RefSeq" id="WP_183967692.1">
    <property type="nucleotide sequence ID" value="NZ_BAABEW010000025.1"/>
</dbReference>
<gene>
    <name evidence="15" type="primary">trmD</name>
    <name evidence="19" type="ORF">HNQ70_002378</name>
</gene>
<evidence type="ECO:0000256" key="5">
    <source>
        <dbReference type="ARBA" id="ARBA00012807"/>
    </source>
</evidence>
<comment type="function">
    <text evidence="1 15 17">Specifically methylates guanosine-37 in various tRNAs.</text>
</comment>
<dbReference type="NCBIfam" id="TIGR00088">
    <property type="entry name" value="trmD"/>
    <property type="match status" value="1"/>
</dbReference>
<keyword evidence="9 15" id="KW-0808">Transferase</keyword>
<dbReference type="GO" id="GO:0052906">
    <property type="term" value="F:tRNA (guanine(37)-N1)-methyltransferase activity"/>
    <property type="evidence" value="ECO:0007669"/>
    <property type="project" value="UniProtKB-UniRule"/>
</dbReference>
<comment type="caution">
    <text evidence="15">Lacks conserved residue(s) required for the propagation of feature annotation.</text>
</comment>
<dbReference type="InterPro" id="IPR029026">
    <property type="entry name" value="tRNA_m1G_MTases_N"/>
</dbReference>
<dbReference type="InterPro" id="IPR002649">
    <property type="entry name" value="tRNA_m1G_MeTrfase_TrmD"/>
</dbReference>
<dbReference type="PIRSF" id="PIRSF000386">
    <property type="entry name" value="tRNA_mtase"/>
    <property type="match status" value="1"/>
</dbReference>
<dbReference type="CDD" id="cd18080">
    <property type="entry name" value="TrmD-like"/>
    <property type="match status" value="1"/>
</dbReference>
<protein>
    <recommendedName>
        <fullName evidence="6 15">tRNA (guanine-N(1)-)-methyltransferase</fullName>
        <ecNumber evidence="5 15">2.1.1.228</ecNumber>
    </recommendedName>
    <alternativeName>
        <fullName evidence="12 15">M1G-methyltransferase</fullName>
    </alternativeName>
    <alternativeName>
        <fullName evidence="13 15">tRNA [GM37] methyltransferase</fullName>
    </alternativeName>
</protein>
<evidence type="ECO:0000256" key="10">
    <source>
        <dbReference type="ARBA" id="ARBA00022691"/>
    </source>
</evidence>
<dbReference type="InterPro" id="IPR016009">
    <property type="entry name" value="tRNA_MeTrfase_TRMD/TRM10"/>
</dbReference>
<dbReference type="GO" id="GO:0002939">
    <property type="term" value="P:tRNA N1-guanine methylation"/>
    <property type="evidence" value="ECO:0007669"/>
    <property type="project" value="TreeGrafter"/>
</dbReference>
<evidence type="ECO:0000256" key="6">
    <source>
        <dbReference type="ARBA" id="ARBA00014679"/>
    </source>
</evidence>
<dbReference type="PANTHER" id="PTHR46417">
    <property type="entry name" value="TRNA (GUANINE-N(1)-)-METHYLTRANSFERASE"/>
    <property type="match status" value="1"/>
</dbReference>
<evidence type="ECO:0000259" key="18">
    <source>
        <dbReference type="Pfam" id="PF01746"/>
    </source>
</evidence>
<evidence type="ECO:0000256" key="16">
    <source>
        <dbReference type="PIRSR" id="PIRSR000386-1"/>
    </source>
</evidence>
<dbReference type="InterPro" id="IPR029028">
    <property type="entry name" value="Alpha/beta_knot_MTases"/>
</dbReference>
<keyword evidence="8 15" id="KW-0489">Methyltransferase</keyword>
<sequence>MRFDVISLFPAMFDALTAQGITSRALQRGLWSLRCWNPRDFARDAYRTIDDRPYGGGPGMVMMGDPLAAALGAIEADRGDRTRGPVLHLSPRGRPLTHARVTELAALPAVTLLASRYEAVDQRFIDLHVDEEIAVGDFVVSGGELPAMMLMDAVVRLLPGALNDARSAQEDSFATGLLDCPHYTRPELFEGRPVPEVLLSGHHARIARWRREQALAVTRARRPELLASLRLAGGLDAVDERFLAALEADAEIRDLR</sequence>
<evidence type="ECO:0000256" key="1">
    <source>
        <dbReference type="ARBA" id="ARBA00002634"/>
    </source>
</evidence>
<dbReference type="PANTHER" id="PTHR46417:SF1">
    <property type="entry name" value="TRNA (GUANINE-N(1)-)-METHYLTRANSFERASE"/>
    <property type="match status" value="1"/>
</dbReference>
<comment type="catalytic activity">
    <reaction evidence="14 15 17">
        <text>guanosine(37) in tRNA + S-adenosyl-L-methionine = N(1)-methylguanosine(37) in tRNA + S-adenosyl-L-homocysteine + H(+)</text>
        <dbReference type="Rhea" id="RHEA:36899"/>
        <dbReference type="Rhea" id="RHEA-COMP:10145"/>
        <dbReference type="Rhea" id="RHEA-COMP:10147"/>
        <dbReference type="ChEBI" id="CHEBI:15378"/>
        <dbReference type="ChEBI" id="CHEBI:57856"/>
        <dbReference type="ChEBI" id="CHEBI:59789"/>
        <dbReference type="ChEBI" id="CHEBI:73542"/>
        <dbReference type="ChEBI" id="CHEBI:74269"/>
        <dbReference type="EC" id="2.1.1.228"/>
    </reaction>
</comment>
<comment type="subcellular location">
    <subcellularLocation>
        <location evidence="2 15 17">Cytoplasm</location>
    </subcellularLocation>
</comment>
<evidence type="ECO:0000256" key="13">
    <source>
        <dbReference type="ARBA" id="ARBA00033392"/>
    </source>
</evidence>
<evidence type="ECO:0000256" key="15">
    <source>
        <dbReference type="HAMAP-Rule" id="MF_00605"/>
    </source>
</evidence>
<organism evidence="19 20">
    <name type="scientific">Quisquiliibacterium transsilvanicum</name>
    <dbReference type="NCBI Taxonomy" id="1549638"/>
    <lineage>
        <taxon>Bacteria</taxon>
        <taxon>Pseudomonadati</taxon>
        <taxon>Pseudomonadota</taxon>
        <taxon>Betaproteobacteria</taxon>
        <taxon>Burkholderiales</taxon>
        <taxon>Burkholderiaceae</taxon>
        <taxon>Quisquiliibacterium</taxon>
    </lineage>
</organism>
<dbReference type="SUPFAM" id="SSF75217">
    <property type="entry name" value="alpha/beta knot"/>
    <property type="match status" value="1"/>
</dbReference>
<evidence type="ECO:0000256" key="17">
    <source>
        <dbReference type="RuleBase" id="RU003464"/>
    </source>
</evidence>
<dbReference type="Proteomes" id="UP000532440">
    <property type="component" value="Unassembled WGS sequence"/>
</dbReference>
<comment type="subunit">
    <text evidence="4 15 17">Homodimer.</text>
</comment>
<dbReference type="Pfam" id="PF01746">
    <property type="entry name" value="tRNA_m1G_MT"/>
    <property type="match status" value="1"/>
</dbReference>
<evidence type="ECO:0000256" key="8">
    <source>
        <dbReference type="ARBA" id="ARBA00022603"/>
    </source>
</evidence>
<dbReference type="Gene3D" id="1.10.1270.20">
    <property type="entry name" value="tRNA(m1g37)methyltransferase, domain 2"/>
    <property type="match status" value="1"/>
</dbReference>
<accession>A0A7W8HHX2</accession>
<evidence type="ECO:0000256" key="2">
    <source>
        <dbReference type="ARBA" id="ARBA00004496"/>
    </source>
</evidence>
<evidence type="ECO:0000256" key="9">
    <source>
        <dbReference type="ARBA" id="ARBA00022679"/>
    </source>
</evidence>
<feature type="domain" description="tRNA methyltransferase TRMD/TRM10-type" evidence="18">
    <location>
        <begin position="1"/>
        <end position="226"/>
    </location>
</feature>
<evidence type="ECO:0000256" key="4">
    <source>
        <dbReference type="ARBA" id="ARBA00011738"/>
    </source>
</evidence>
<dbReference type="InterPro" id="IPR023148">
    <property type="entry name" value="tRNA_m1G_MeTrfase_C_sf"/>
</dbReference>
<dbReference type="GO" id="GO:0005829">
    <property type="term" value="C:cytosol"/>
    <property type="evidence" value="ECO:0007669"/>
    <property type="project" value="TreeGrafter"/>
</dbReference>
<evidence type="ECO:0000313" key="19">
    <source>
        <dbReference type="EMBL" id="MBB5272364.1"/>
    </source>
</evidence>
<proteinExistence type="inferred from homology"/>
<dbReference type="EC" id="2.1.1.228" evidence="5 15"/>
<dbReference type="EMBL" id="JACHGB010000004">
    <property type="protein sequence ID" value="MBB5272364.1"/>
    <property type="molecule type" value="Genomic_DNA"/>
</dbReference>
<name>A0A7W8HHX2_9BURK</name>
<reference evidence="19 20" key="1">
    <citation type="submission" date="2020-08" db="EMBL/GenBank/DDBJ databases">
        <title>Genomic Encyclopedia of Type Strains, Phase IV (KMG-IV): sequencing the most valuable type-strain genomes for metagenomic binning, comparative biology and taxonomic classification.</title>
        <authorList>
            <person name="Goeker M."/>
        </authorList>
    </citation>
    <scope>NUCLEOTIDE SEQUENCE [LARGE SCALE GENOMIC DNA]</scope>
    <source>
        <strain evidence="19 20">DSM 29781</strain>
    </source>
</reference>
<comment type="similarity">
    <text evidence="3 15 17">Belongs to the RNA methyltransferase TrmD family.</text>
</comment>
<evidence type="ECO:0000256" key="14">
    <source>
        <dbReference type="ARBA" id="ARBA00047783"/>
    </source>
</evidence>